<dbReference type="PANTHER" id="PTHR12483">
    <property type="entry name" value="SOLUTE CARRIER FAMILY 31 COPPER TRANSPORTERS"/>
    <property type="match status" value="1"/>
</dbReference>
<keyword evidence="8" id="KW-1185">Reference proteome</keyword>
<dbReference type="InterPro" id="IPR007274">
    <property type="entry name" value="Cop_transporter"/>
</dbReference>
<evidence type="ECO:0000256" key="4">
    <source>
        <dbReference type="ARBA" id="ARBA00023136"/>
    </source>
</evidence>
<dbReference type="STRING" id="454130.A0A0U5FXK4"/>
<keyword evidence="4 5" id="KW-0472">Membrane</keyword>
<organism evidence="7 8">
    <name type="scientific">Aspergillus calidoustus</name>
    <dbReference type="NCBI Taxonomy" id="454130"/>
    <lineage>
        <taxon>Eukaryota</taxon>
        <taxon>Fungi</taxon>
        <taxon>Dikarya</taxon>
        <taxon>Ascomycota</taxon>
        <taxon>Pezizomycotina</taxon>
        <taxon>Eurotiomycetes</taxon>
        <taxon>Eurotiomycetidae</taxon>
        <taxon>Eurotiales</taxon>
        <taxon>Aspergillaceae</taxon>
        <taxon>Aspergillus</taxon>
        <taxon>Aspergillus subgen. Nidulantes</taxon>
    </lineage>
</organism>
<feature type="compositionally biased region" description="Basic and acidic residues" evidence="6">
    <location>
        <begin position="15"/>
        <end position="24"/>
    </location>
</feature>
<dbReference type="AlphaFoldDB" id="A0A0U5FXK4"/>
<accession>A0A0U5FXK4</accession>
<evidence type="ECO:0000313" key="7">
    <source>
        <dbReference type="EMBL" id="CEL04067.1"/>
    </source>
</evidence>
<feature type="region of interest" description="Disordered" evidence="6">
    <location>
        <begin position="1"/>
        <end position="30"/>
    </location>
</feature>
<protein>
    <recommendedName>
        <fullName evidence="5">Copper transport protein</fullName>
    </recommendedName>
</protein>
<dbReference type="OrthoDB" id="73901at2759"/>
<dbReference type="GO" id="GO:0005375">
    <property type="term" value="F:copper ion transmembrane transporter activity"/>
    <property type="evidence" value="ECO:0007669"/>
    <property type="project" value="UniProtKB-UniRule"/>
</dbReference>
<feature type="transmembrane region" description="Helical" evidence="5">
    <location>
        <begin position="217"/>
        <end position="243"/>
    </location>
</feature>
<dbReference type="OMA" id="MNMPAVF"/>
<dbReference type="PANTHER" id="PTHR12483:SF27">
    <property type="entry name" value="COPPER TRANSPORT PROTEIN CTR1"/>
    <property type="match status" value="1"/>
</dbReference>
<keyword evidence="5" id="KW-0813">Transport</keyword>
<sequence>MDMNMDIGTASGSLSHHDHHEAHDSNTNTMEMPMSSTFTASTTITLFFSSWTTASPFTYTATLIFLFLLAFLNRFLTALRFQLESADARSSGLSTSVPILEPPKSRRRGLGVRIPKARLSPLPVYMGVENDGDKDRDCEEAINSEQEVRLALHVPSLGESEEEENSGSGARTTRIPAWSRIRGFFPSVIPPWKWRASASWSLRQDGSRAMLEGIRAFMGYILMLAVMTFNVGVFIAVLAGIVFGELVLGRFMRHSAWEDGACHD</sequence>
<evidence type="ECO:0000256" key="3">
    <source>
        <dbReference type="ARBA" id="ARBA00022989"/>
    </source>
</evidence>
<comment type="similarity">
    <text evidence="5">Belongs to the copper transporter (Ctr) (TC 1.A.56) family. SLC31A subfamily.</text>
</comment>
<keyword evidence="5" id="KW-0186">Copper</keyword>
<dbReference type="Pfam" id="PF04145">
    <property type="entry name" value="Ctr"/>
    <property type="match status" value="1"/>
</dbReference>
<keyword evidence="5" id="KW-0406">Ion transport</keyword>
<evidence type="ECO:0000256" key="1">
    <source>
        <dbReference type="ARBA" id="ARBA00004141"/>
    </source>
</evidence>
<evidence type="ECO:0000256" key="2">
    <source>
        <dbReference type="ARBA" id="ARBA00022692"/>
    </source>
</evidence>
<evidence type="ECO:0000256" key="5">
    <source>
        <dbReference type="RuleBase" id="RU367022"/>
    </source>
</evidence>
<keyword evidence="2 5" id="KW-0812">Transmembrane</keyword>
<evidence type="ECO:0000313" key="8">
    <source>
        <dbReference type="Proteomes" id="UP000054771"/>
    </source>
</evidence>
<dbReference type="EMBL" id="CDMC01000004">
    <property type="protein sequence ID" value="CEL04067.1"/>
    <property type="molecule type" value="Genomic_DNA"/>
</dbReference>
<evidence type="ECO:0000256" key="6">
    <source>
        <dbReference type="SAM" id="MobiDB-lite"/>
    </source>
</evidence>
<keyword evidence="3 5" id="KW-1133">Transmembrane helix</keyword>
<feature type="transmembrane region" description="Helical" evidence="5">
    <location>
        <begin position="57"/>
        <end position="76"/>
    </location>
</feature>
<dbReference type="Proteomes" id="UP000054771">
    <property type="component" value="Unassembled WGS sequence"/>
</dbReference>
<dbReference type="GO" id="GO:0005886">
    <property type="term" value="C:plasma membrane"/>
    <property type="evidence" value="ECO:0007669"/>
    <property type="project" value="TreeGrafter"/>
</dbReference>
<keyword evidence="5" id="KW-0187">Copper transport</keyword>
<gene>
    <name evidence="7" type="ORF">ASPCAL05199</name>
</gene>
<comment type="subcellular location">
    <subcellularLocation>
        <location evidence="1 5">Membrane</location>
        <topology evidence="1 5">Multi-pass membrane protein</topology>
    </subcellularLocation>
</comment>
<proteinExistence type="inferred from homology"/>
<name>A0A0U5FXK4_ASPCI</name>
<reference evidence="8" key="1">
    <citation type="journal article" date="2016" name="Genome Announc.">
        <title>Draft genome sequences of fungus Aspergillus calidoustus.</title>
        <authorList>
            <person name="Horn F."/>
            <person name="Linde J."/>
            <person name="Mattern D.J."/>
            <person name="Walther G."/>
            <person name="Guthke R."/>
            <person name="Scherlach K."/>
            <person name="Martin K."/>
            <person name="Brakhage A.A."/>
            <person name="Petzke L."/>
            <person name="Valiante V."/>
        </authorList>
    </citation>
    <scope>NUCLEOTIDE SEQUENCE [LARGE SCALE GENOMIC DNA]</scope>
    <source>
        <strain evidence="8">SF006504</strain>
    </source>
</reference>